<dbReference type="AlphaFoldDB" id="A0A1X7T4E1"/>
<evidence type="ECO:0000313" key="2">
    <source>
        <dbReference type="EnsemblMetazoa" id="Aqu2.1.09379_001"/>
    </source>
</evidence>
<accession>A0A1X7T4E1</accession>
<reference evidence="2" key="1">
    <citation type="submission" date="2017-05" db="UniProtKB">
        <authorList>
            <consortium name="EnsemblMetazoa"/>
        </authorList>
    </citation>
    <scope>IDENTIFICATION</scope>
</reference>
<feature type="compositionally biased region" description="Basic residues" evidence="1">
    <location>
        <begin position="42"/>
        <end position="57"/>
    </location>
</feature>
<proteinExistence type="predicted"/>
<dbReference type="InParanoid" id="A0A1X7T4E1"/>
<sequence length="116" mass="13363">MEKEEIVESESTTESTETNEPPKKKEETVESLAKSETNEPPRKRRRLSLSSNKKNKGRFGAPVDEEQVVEASRESFQKIRSIETSGLFVILISGWRIEIGKFLMMLSHKIYYTVKI</sequence>
<feature type="compositionally biased region" description="Low complexity" evidence="1">
    <location>
        <begin position="9"/>
        <end position="19"/>
    </location>
</feature>
<evidence type="ECO:0000256" key="1">
    <source>
        <dbReference type="SAM" id="MobiDB-lite"/>
    </source>
</evidence>
<name>A0A1X7T4E1_AMPQE</name>
<protein>
    <submittedName>
        <fullName evidence="2">Uncharacterized protein</fullName>
    </submittedName>
</protein>
<feature type="region of interest" description="Disordered" evidence="1">
    <location>
        <begin position="1"/>
        <end position="64"/>
    </location>
</feature>
<dbReference type="EnsemblMetazoa" id="Aqu2.1.09379_001">
    <property type="protein sequence ID" value="Aqu2.1.09379_001"/>
    <property type="gene ID" value="Aqu2.1.09379"/>
</dbReference>
<organism evidence="2">
    <name type="scientific">Amphimedon queenslandica</name>
    <name type="common">Sponge</name>
    <dbReference type="NCBI Taxonomy" id="400682"/>
    <lineage>
        <taxon>Eukaryota</taxon>
        <taxon>Metazoa</taxon>
        <taxon>Porifera</taxon>
        <taxon>Demospongiae</taxon>
        <taxon>Heteroscleromorpha</taxon>
        <taxon>Haplosclerida</taxon>
        <taxon>Niphatidae</taxon>
        <taxon>Amphimedon</taxon>
    </lineage>
</organism>